<proteinExistence type="predicted"/>
<dbReference type="GO" id="GO:0016811">
    <property type="term" value="F:hydrolase activity, acting on carbon-nitrogen (but not peptide) bonds, in linear amides"/>
    <property type="evidence" value="ECO:0007669"/>
    <property type="project" value="TreeGrafter"/>
</dbReference>
<dbReference type="EMBL" id="UINC01197976">
    <property type="protein sequence ID" value="SVE15731.1"/>
    <property type="molecule type" value="Genomic_DNA"/>
</dbReference>
<evidence type="ECO:0000313" key="1">
    <source>
        <dbReference type="EMBL" id="SVE15731.1"/>
    </source>
</evidence>
<protein>
    <recommendedName>
        <fullName evidence="2">PIG-L family deacetylase</fullName>
    </recommendedName>
</protein>
<evidence type="ECO:0008006" key="2">
    <source>
        <dbReference type="Google" id="ProtNLM"/>
    </source>
</evidence>
<dbReference type="PANTHER" id="PTHR12993">
    <property type="entry name" value="N-ACETYLGLUCOSAMINYL-PHOSPHATIDYLINOSITOL DE-N-ACETYLASE-RELATED"/>
    <property type="match status" value="1"/>
</dbReference>
<accession>A0A383B785</accession>
<dbReference type="SUPFAM" id="SSF102588">
    <property type="entry name" value="LmbE-like"/>
    <property type="match status" value="1"/>
</dbReference>
<dbReference type="AlphaFoldDB" id="A0A383B785"/>
<sequence>MLEGKNYSRGMVVVAHADDAEFGCSGTVAKYCRLGWDFVYVLCTDGSKGTADRNLTSTEIKKIRRNEQIDAGKILGLKDVRFLEYPDGMLEPSMDLRKDIAREIRRAKP</sequence>
<dbReference type="InterPro" id="IPR024078">
    <property type="entry name" value="LmbE-like_dom_sf"/>
</dbReference>
<gene>
    <name evidence="1" type="ORF">METZ01_LOCUS468585</name>
</gene>
<name>A0A383B785_9ZZZZ</name>
<reference evidence="1" key="1">
    <citation type="submission" date="2018-05" db="EMBL/GenBank/DDBJ databases">
        <authorList>
            <person name="Lanie J.A."/>
            <person name="Ng W.-L."/>
            <person name="Kazmierczak K.M."/>
            <person name="Andrzejewski T.M."/>
            <person name="Davidsen T.M."/>
            <person name="Wayne K.J."/>
            <person name="Tettelin H."/>
            <person name="Glass J.I."/>
            <person name="Rusch D."/>
            <person name="Podicherti R."/>
            <person name="Tsui H.-C.T."/>
            <person name="Winkler M.E."/>
        </authorList>
    </citation>
    <scope>NUCLEOTIDE SEQUENCE</scope>
</reference>
<feature type="non-terminal residue" evidence="1">
    <location>
        <position position="109"/>
    </location>
</feature>
<dbReference type="PANTHER" id="PTHR12993:SF28">
    <property type="entry name" value="LMBE FAMILY PROTEIN"/>
    <property type="match status" value="1"/>
</dbReference>
<dbReference type="Pfam" id="PF02585">
    <property type="entry name" value="PIG-L"/>
    <property type="match status" value="1"/>
</dbReference>
<dbReference type="InterPro" id="IPR003737">
    <property type="entry name" value="GlcNAc_PI_deacetylase-related"/>
</dbReference>
<organism evidence="1">
    <name type="scientific">marine metagenome</name>
    <dbReference type="NCBI Taxonomy" id="408172"/>
    <lineage>
        <taxon>unclassified sequences</taxon>
        <taxon>metagenomes</taxon>
        <taxon>ecological metagenomes</taxon>
    </lineage>
</organism>
<dbReference type="Gene3D" id="3.40.50.10320">
    <property type="entry name" value="LmbE-like"/>
    <property type="match status" value="1"/>
</dbReference>